<dbReference type="GO" id="GO:0006526">
    <property type="term" value="P:L-arginine biosynthetic process"/>
    <property type="evidence" value="ECO:0007669"/>
    <property type="project" value="UniProtKB-KW"/>
</dbReference>
<evidence type="ECO:0000256" key="6">
    <source>
        <dbReference type="ARBA" id="ARBA00022723"/>
    </source>
</evidence>
<dbReference type="NCBIfam" id="TIGR01892">
    <property type="entry name" value="AcOrn-deacetyl"/>
    <property type="match status" value="1"/>
</dbReference>
<protein>
    <submittedName>
        <fullName evidence="11">Acetylornithine deacetylase</fullName>
        <ecNumber evidence="11">3.5.1.16</ecNumber>
    </submittedName>
</protein>
<dbReference type="Pfam" id="PF01546">
    <property type="entry name" value="Peptidase_M20"/>
    <property type="match status" value="1"/>
</dbReference>
<keyword evidence="6" id="KW-0479">Metal-binding</keyword>
<dbReference type="PANTHER" id="PTHR43808:SF31">
    <property type="entry name" value="N-ACETYL-L-CITRULLINE DEACETYLASE"/>
    <property type="match status" value="1"/>
</dbReference>
<evidence type="ECO:0000256" key="5">
    <source>
        <dbReference type="ARBA" id="ARBA00022605"/>
    </source>
</evidence>
<sequence>MSAPRDPVELLARLVAFRSISRQPNLDLIGFVADYLRGYGVESRLVPHADGTRANLYATIGPRDRGGLCLSGHADVVPVAGQPWSSDPFELVERDGRLYGRGSSDMKGFLACVLAAVPAFVAEPLAVPIHLAISYDEEIGCVGVRDLLDELARDAARPLGCIIGEPTGMRLGSAHKGKRAYRCCVRGLAAHSAQPQLGVNAIEYAAELVTALRGSARALETEGARDARFDPPWSTVQTGTIEGGVAVNVVPDRCAFDFEIRELPGRDGERVIEALTALARDTLLPEMRRVAPEAAIELEPLSAYPGLRDDAGSLELKSLCAGWLGDERETTLSFGTEGGLFQSIGIPAVVCGPGSITRAHRADEYVRRDELAACMSFLARFTEHCRAPG</sequence>
<keyword evidence="9" id="KW-0170">Cobalt</keyword>
<evidence type="ECO:0000259" key="10">
    <source>
        <dbReference type="Pfam" id="PF07687"/>
    </source>
</evidence>
<evidence type="ECO:0000256" key="7">
    <source>
        <dbReference type="ARBA" id="ARBA00022801"/>
    </source>
</evidence>
<dbReference type="SUPFAM" id="SSF53187">
    <property type="entry name" value="Zn-dependent exopeptidases"/>
    <property type="match status" value="1"/>
</dbReference>
<dbReference type="Pfam" id="PF07687">
    <property type="entry name" value="M20_dimer"/>
    <property type="match status" value="1"/>
</dbReference>
<dbReference type="InterPro" id="IPR011650">
    <property type="entry name" value="Peptidase_M20_dimer"/>
</dbReference>
<dbReference type="InterPro" id="IPR010169">
    <property type="entry name" value="AcOrn-deacetyl"/>
</dbReference>
<dbReference type="PROSITE" id="PS00759">
    <property type="entry name" value="ARGE_DAPE_CPG2_2"/>
    <property type="match status" value="1"/>
</dbReference>
<dbReference type="CDD" id="cd03894">
    <property type="entry name" value="M20_ArgE"/>
    <property type="match status" value="1"/>
</dbReference>
<dbReference type="Gene3D" id="3.30.70.360">
    <property type="match status" value="1"/>
</dbReference>
<dbReference type="AlphaFoldDB" id="A0AAW3F5S0"/>
<dbReference type="InterPro" id="IPR002933">
    <property type="entry name" value="Peptidase_M20"/>
</dbReference>
<dbReference type="InterPro" id="IPR050072">
    <property type="entry name" value="Peptidase_M20A"/>
</dbReference>
<dbReference type="Proteomes" id="UP000029590">
    <property type="component" value="Unassembled WGS sequence"/>
</dbReference>
<evidence type="ECO:0000256" key="8">
    <source>
        <dbReference type="ARBA" id="ARBA00022833"/>
    </source>
</evidence>
<evidence type="ECO:0000256" key="1">
    <source>
        <dbReference type="ARBA" id="ARBA00001947"/>
    </source>
</evidence>
<evidence type="ECO:0000313" key="12">
    <source>
        <dbReference type="Proteomes" id="UP000029590"/>
    </source>
</evidence>
<dbReference type="RefSeq" id="WP_025100666.1">
    <property type="nucleotide sequence ID" value="NZ_CADEVY010000001.1"/>
</dbReference>
<dbReference type="EMBL" id="JPGG01000016">
    <property type="protein sequence ID" value="KGC15185.1"/>
    <property type="molecule type" value="Genomic_DNA"/>
</dbReference>
<evidence type="ECO:0000313" key="11">
    <source>
        <dbReference type="EMBL" id="KGC15185.1"/>
    </source>
</evidence>
<accession>A0AAW3F5S0</accession>
<comment type="similarity">
    <text evidence="2">Belongs to the peptidase M20A family. ArgE subfamily.</text>
</comment>
<name>A0AAW3F5S0_BURGA</name>
<evidence type="ECO:0000256" key="9">
    <source>
        <dbReference type="ARBA" id="ARBA00023285"/>
    </source>
</evidence>
<dbReference type="InterPro" id="IPR036264">
    <property type="entry name" value="Bact_exopeptidase_dim_dom"/>
</dbReference>
<dbReference type="PANTHER" id="PTHR43808">
    <property type="entry name" value="ACETYLORNITHINE DEACETYLASE"/>
    <property type="match status" value="1"/>
</dbReference>
<dbReference type="GO" id="GO:0008777">
    <property type="term" value="F:acetylornithine deacetylase activity"/>
    <property type="evidence" value="ECO:0007669"/>
    <property type="project" value="UniProtKB-EC"/>
</dbReference>
<keyword evidence="5" id="KW-0028">Amino-acid biosynthesis</keyword>
<dbReference type="InterPro" id="IPR001261">
    <property type="entry name" value="ArgE/DapE_CS"/>
</dbReference>
<proteinExistence type="inferred from homology"/>
<comment type="caution">
    <text evidence="11">The sequence shown here is derived from an EMBL/GenBank/DDBJ whole genome shotgun (WGS) entry which is preliminary data.</text>
</comment>
<evidence type="ECO:0000256" key="4">
    <source>
        <dbReference type="ARBA" id="ARBA00022571"/>
    </source>
</evidence>
<dbReference type="EC" id="3.5.1.16" evidence="11"/>
<keyword evidence="4" id="KW-0055">Arginine biosynthesis</keyword>
<evidence type="ECO:0000256" key="2">
    <source>
        <dbReference type="ARBA" id="ARBA00005691"/>
    </source>
</evidence>
<keyword evidence="3" id="KW-0963">Cytoplasm</keyword>
<dbReference type="Gene3D" id="3.40.630.10">
    <property type="entry name" value="Zn peptidases"/>
    <property type="match status" value="1"/>
</dbReference>
<organism evidence="11 12">
    <name type="scientific">Burkholderia gladioli</name>
    <name type="common">Pseudomonas marginata</name>
    <name type="synonym">Phytomonas marginata</name>
    <dbReference type="NCBI Taxonomy" id="28095"/>
    <lineage>
        <taxon>Bacteria</taxon>
        <taxon>Pseudomonadati</taxon>
        <taxon>Pseudomonadota</taxon>
        <taxon>Betaproteobacteria</taxon>
        <taxon>Burkholderiales</taxon>
        <taxon>Burkholderiaceae</taxon>
        <taxon>Burkholderia</taxon>
    </lineage>
</organism>
<dbReference type="KEGG" id="bgo:BM43_6122"/>
<dbReference type="SUPFAM" id="SSF55031">
    <property type="entry name" value="Bacterial exopeptidase dimerisation domain"/>
    <property type="match status" value="1"/>
</dbReference>
<feature type="domain" description="Peptidase M20 dimerisation" evidence="10">
    <location>
        <begin position="174"/>
        <end position="283"/>
    </location>
</feature>
<comment type="cofactor">
    <cofactor evidence="1">
        <name>Zn(2+)</name>
        <dbReference type="ChEBI" id="CHEBI:29105"/>
    </cofactor>
</comment>
<keyword evidence="8" id="KW-0862">Zinc</keyword>
<gene>
    <name evidence="11" type="primary">argE</name>
    <name evidence="11" type="ORF">DM48_1642</name>
</gene>
<dbReference type="NCBIfam" id="NF005710">
    <property type="entry name" value="PRK07522.1"/>
    <property type="match status" value="1"/>
</dbReference>
<evidence type="ECO:0000256" key="3">
    <source>
        <dbReference type="ARBA" id="ARBA00022490"/>
    </source>
</evidence>
<keyword evidence="7 11" id="KW-0378">Hydrolase</keyword>
<reference evidence="11 12" key="1">
    <citation type="submission" date="2014-04" db="EMBL/GenBank/DDBJ databases">
        <authorList>
            <person name="Bishop-Lilly K.A."/>
            <person name="Broomall S.M."/>
            <person name="Chain P.S."/>
            <person name="Chertkov O."/>
            <person name="Coyne S.R."/>
            <person name="Daligault H.E."/>
            <person name="Davenport K.W."/>
            <person name="Erkkila T."/>
            <person name="Frey K.G."/>
            <person name="Gibbons H.S."/>
            <person name="Gu W."/>
            <person name="Jaissle J."/>
            <person name="Johnson S.L."/>
            <person name="Koroleva G.I."/>
            <person name="Ladner J.T."/>
            <person name="Lo C.-C."/>
            <person name="Minogue T.D."/>
            <person name="Munk C."/>
            <person name="Palacios G.F."/>
            <person name="Redden C.L."/>
            <person name="Rosenzweig C.N."/>
            <person name="Scholz M.B."/>
            <person name="Teshima H."/>
            <person name="Xu Y."/>
        </authorList>
    </citation>
    <scope>NUCLEOTIDE SEQUENCE [LARGE SCALE GENOMIC DNA]</scope>
    <source>
        <strain evidence="12">gladioli</strain>
    </source>
</reference>
<dbReference type="GO" id="GO:0046872">
    <property type="term" value="F:metal ion binding"/>
    <property type="evidence" value="ECO:0007669"/>
    <property type="project" value="UniProtKB-KW"/>
</dbReference>